<proteinExistence type="predicted"/>
<gene>
    <name evidence="2" type="ORF">ACHAXA_011767</name>
</gene>
<reference evidence="2 3" key="1">
    <citation type="submission" date="2024-10" db="EMBL/GenBank/DDBJ databases">
        <title>Updated reference genomes for cyclostephanoid diatoms.</title>
        <authorList>
            <person name="Roberts W.R."/>
            <person name="Alverson A.J."/>
        </authorList>
    </citation>
    <scope>NUCLEOTIDE SEQUENCE [LARGE SCALE GENOMIC DNA]</scope>
    <source>
        <strain evidence="2 3">AJA228-03</strain>
    </source>
</reference>
<name>A0ABD3RXP3_9STRA</name>
<dbReference type="Proteomes" id="UP001530377">
    <property type="component" value="Unassembled WGS sequence"/>
</dbReference>
<organism evidence="2 3">
    <name type="scientific">Cyclostephanos tholiformis</name>
    <dbReference type="NCBI Taxonomy" id="382380"/>
    <lineage>
        <taxon>Eukaryota</taxon>
        <taxon>Sar</taxon>
        <taxon>Stramenopiles</taxon>
        <taxon>Ochrophyta</taxon>
        <taxon>Bacillariophyta</taxon>
        <taxon>Coscinodiscophyceae</taxon>
        <taxon>Thalassiosirophycidae</taxon>
        <taxon>Stephanodiscales</taxon>
        <taxon>Stephanodiscaceae</taxon>
        <taxon>Cyclostephanos</taxon>
    </lineage>
</organism>
<comment type="caution">
    <text evidence="2">The sequence shown here is derived from an EMBL/GenBank/DDBJ whole genome shotgun (WGS) entry which is preliminary data.</text>
</comment>
<evidence type="ECO:0000313" key="2">
    <source>
        <dbReference type="EMBL" id="KAL3816979.1"/>
    </source>
</evidence>
<keyword evidence="1" id="KW-0812">Transmembrane</keyword>
<feature type="transmembrane region" description="Helical" evidence="1">
    <location>
        <begin position="205"/>
        <end position="228"/>
    </location>
</feature>
<dbReference type="AlphaFoldDB" id="A0ABD3RXP3"/>
<keyword evidence="1" id="KW-0472">Membrane</keyword>
<keyword evidence="3" id="KW-1185">Reference proteome</keyword>
<dbReference type="EMBL" id="JALLPB020000123">
    <property type="protein sequence ID" value="KAL3816979.1"/>
    <property type="molecule type" value="Genomic_DNA"/>
</dbReference>
<evidence type="ECO:0000313" key="3">
    <source>
        <dbReference type="Proteomes" id="UP001530377"/>
    </source>
</evidence>
<protein>
    <submittedName>
        <fullName evidence="2">Uncharacterized protein</fullName>
    </submittedName>
</protein>
<evidence type="ECO:0000256" key="1">
    <source>
        <dbReference type="SAM" id="Phobius"/>
    </source>
</evidence>
<sequence>MLYLTLLLANQFSDGSARPQFLRRQLGMVICTEEQCRDRFTTMKESGYLTGDYYSYGDIPTKGCFIKDENMYFGNGGTAAEMNSSDLNGVQERVWCDATATSSIEERSGNDGYCLTLEECEEKFTMMKESMVIQGYFYASEEFPTKGCLMKNDNVFFGIGGTDDEMTVSELPGVQLRVLCDGTSNRPQSSYIEGGEDDGNESGFWSLNTIIGVAVGGAAALLILIIGLRRLKRKG</sequence>
<accession>A0ABD3RXP3</accession>
<keyword evidence="1" id="KW-1133">Transmembrane helix</keyword>